<dbReference type="SUPFAM" id="SSF48576">
    <property type="entry name" value="Terpenoid synthases"/>
    <property type="match status" value="1"/>
</dbReference>
<sequence length="365" mass="39277">MSVELPKTEQRRKARSTVVPGGTDDLFDGPKSDVLRERLDAGLAAVEARLGAEVQYADEIADVTARYLLNAGGKRLRPMLTVLSSQFGETPGSDDVITAAAAVELTHLASLYHDDVMDEAELRRGVAAAHLQWGNSIAILAGDLLFARSSLLFSELGLRAVRLQASIFERLVLGQMRETTGPSAGADRIDHYVGVLADKTGSLISAAAQFGAIVSNAPEPVVAALAEYGERVGVAFQLADDVIDLQQNPDTTGKLAGTDLRAGVETLPVLLLERQAATDEASRDLLERIRTRVAGVNEQPEETRAGEEEISSIITELREHRVTQLTIDEAQNWVTLAVEALRPLKAGPAKNALERFAAEVVSRDR</sequence>
<keyword evidence="5" id="KW-0460">Magnesium</keyword>
<dbReference type="PROSITE" id="PS00444">
    <property type="entry name" value="POLYPRENYL_SYNTHASE_2"/>
    <property type="match status" value="1"/>
</dbReference>
<dbReference type="InterPro" id="IPR033749">
    <property type="entry name" value="Polyprenyl_synt_CS"/>
</dbReference>
<dbReference type="Pfam" id="PF00348">
    <property type="entry name" value="polyprenyl_synt"/>
    <property type="match status" value="1"/>
</dbReference>
<evidence type="ECO:0000313" key="9">
    <source>
        <dbReference type="Proteomes" id="UP000490386"/>
    </source>
</evidence>
<dbReference type="CDD" id="cd00685">
    <property type="entry name" value="Trans_IPPS_HT"/>
    <property type="match status" value="1"/>
</dbReference>
<comment type="similarity">
    <text evidence="2 6">Belongs to the FPP/GGPP synthase family.</text>
</comment>
<dbReference type="GO" id="GO:0008299">
    <property type="term" value="P:isoprenoid biosynthetic process"/>
    <property type="evidence" value="ECO:0007669"/>
    <property type="project" value="InterPro"/>
</dbReference>
<evidence type="ECO:0000256" key="5">
    <source>
        <dbReference type="ARBA" id="ARBA00022842"/>
    </source>
</evidence>
<dbReference type="OrthoDB" id="4497239at2"/>
<dbReference type="GO" id="GO:0046872">
    <property type="term" value="F:metal ion binding"/>
    <property type="evidence" value="ECO:0007669"/>
    <property type="project" value="UniProtKB-KW"/>
</dbReference>
<evidence type="ECO:0000256" key="1">
    <source>
        <dbReference type="ARBA" id="ARBA00001946"/>
    </source>
</evidence>
<dbReference type="GO" id="GO:0004659">
    <property type="term" value="F:prenyltransferase activity"/>
    <property type="evidence" value="ECO:0007669"/>
    <property type="project" value="InterPro"/>
</dbReference>
<proteinExistence type="inferred from homology"/>
<dbReference type="SFLD" id="SFLDG01017">
    <property type="entry name" value="Polyprenyl_Transferase_Like"/>
    <property type="match status" value="1"/>
</dbReference>
<dbReference type="SFLD" id="SFLDS00005">
    <property type="entry name" value="Isoprenoid_Synthase_Type_I"/>
    <property type="match status" value="1"/>
</dbReference>
<evidence type="ECO:0000256" key="4">
    <source>
        <dbReference type="ARBA" id="ARBA00022723"/>
    </source>
</evidence>
<dbReference type="Gene3D" id="1.10.600.10">
    <property type="entry name" value="Farnesyl Diphosphate Synthase"/>
    <property type="match status" value="1"/>
</dbReference>
<evidence type="ECO:0000256" key="2">
    <source>
        <dbReference type="ARBA" id="ARBA00006706"/>
    </source>
</evidence>
<evidence type="ECO:0000256" key="6">
    <source>
        <dbReference type="RuleBase" id="RU004466"/>
    </source>
</evidence>
<dbReference type="EMBL" id="WBJX01000003">
    <property type="protein sequence ID" value="KAB1637820.1"/>
    <property type="molecule type" value="Genomic_DNA"/>
</dbReference>
<reference evidence="8 9" key="1">
    <citation type="submission" date="2019-09" db="EMBL/GenBank/DDBJ databases">
        <title>Phylogeny of genus Pseudoclavibacter and closely related genus.</title>
        <authorList>
            <person name="Li Y."/>
        </authorList>
    </citation>
    <scope>NUCLEOTIDE SEQUENCE [LARGE SCALE GENOMIC DNA]</scope>
    <source>
        <strain evidence="8 9">THG-MD12</strain>
    </source>
</reference>
<evidence type="ECO:0000313" key="8">
    <source>
        <dbReference type="EMBL" id="KAB1637820.1"/>
    </source>
</evidence>
<evidence type="ECO:0000256" key="7">
    <source>
        <dbReference type="SAM" id="MobiDB-lite"/>
    </source>
</evidence>
<feature type="compositionally biased region" description="Basic and acidic residues" evidence="7">
    <location>
        <begin position="1"/>
        <end position="11"/>
    </location>
</feature>
<evidence type="ECO:0000256" key="3">
    <source>
        <dbReference type="ARBA" id="ARBA00022679"/>
    </source>
</evidence>
<accession>A0A7J5B1R6</accession>
<dbReference type="PANTHER" id="PTHR12001:SF69">
    <property type="entry name" value="ALL TRANS-POLYPRENYL-DIPHOSPHATE SYNTHASE PDSS1"/>
    <property type="match status" value="1"/>
</dbReference>
<protein>
    <submittedName>
        <fullName evidence="8">Polyprenyl synthetase family protein</fullName>
    </submittedName>
</protein>
<keyword evidence="4" id="KW-0479">Metal-binding</keyword>
<name>A0A7J5B1R6_9MICO</name>
<feature type="region of interest" description="Disordered" evidence="7">
    <location>
        <begin position="1"/>
        <end position="25"/>
    </location>
</feature>
<keyword evidence="9" id="KW-1185">Reference proteome</keyword>
<comment type="cofactor">
    <cofactor evidence="1">
        <name>Mg(2+)</name>
        <dbReference type="ChEBI" id="CHEBI:18420"/>
    </cofactor>
</comment>
<keyword evidence="3 6" id="KW-0808">Transferase</keyword>
<dbReference type="AlphaFoldDB" id="A0A7J5B1R6"/>
<organism evidence="8 9">
    <name type="scientific">Pseudoclavibacter terrae</name>
    <dbReference type="NCBI Taxonomy" id="1530195"/>
    <lineage>
        <taxon>Bacteria</taxon>
        <taxon>Bacillati</taxon>
        <taxon>Actinomycetota</taxon>
        <taxon>Actinomycetes</taxon>
        <taxon>Micrococcales</taxon>
        <taxon>Microbacteriaceae</taxon>
        <taxon>Pseudoclavibacter</taxon>
    </lineage>
</organism>
<dbReference type="InterPro" id="IPR008949">
    <property type="entry name" value="Isoprenoid_synthase_dom_sf"/>
</dbReference>
<dbReference type="Proteomes" id="UP000490386">
    <property type="component" value="Unassembled WGS sequence"/>
</dbReference>
<dbReference type="RefSeq" id="WP_104254549.1">
    <property type="nucleotide sequence ID" value="NZ_CANKVH010000016.1"/>
</dbReference>
<dbReference type="InterPro" id="IPR000092">
    <property type="entry name" value="Polyprenyl_synt"/>
</dbReference>
<dbReference type="PANTHER" id="PTHR12001">
    <property type="entry name" value="GERANYLGERANYL PYROPHOSPHATE SYNTHASE"/>
    <property type="match status" value="1"/>
</dbReference>
<comment type="caution">
    <text evidence="8">The sequence shown here is derived from an EMBL/GenBank/DDBJ whole genome shotgun (WGS) entry which is preliminary data.</text>
</comment>
<gene>
    <name evidence="8" type="ORF">F8O03_11560</name>
</gene>